<protein>
    <submittedName>
        <fullName evidence="1">Uncharacterized protein</fullName>
    </submittedName>
</protein>
<dbReference type="GO" id="GO:0050660">
    <property type="term" value="F:flavin adenine dinucleotide binding"/>
    <property type="evidence" value="ECO:0007669"/>
    <property type="project" value="InterPro"/>
</dbReference>
<proteinExistence type="predicted"/>
<evidence type="ECO:0000313" key="2">
    <source>
        <dbReference type="Proteomes" id="UP000663844"/>
    </source>
</evidence>
<gene>
    <name evidence="1" type="ORF">OXD698_LOCUS53898</name>
</gene>
<reference evidence="1" key="1">
    <citation type="submission" date="2021-02" db="EMBL/GenBank/DDBJ databases">
        <authorList>
            <person name="Nowell W R."/>
        </authorList>
    </citation>
    <scope>NUCLEOTIDE SEQUENCE</scope>
</reference>
<dbReference type="AlphaFoldDB" id="A0A820RW11"/>
<dbReference type="Proteomes" id="UP000663844">
    <property type="component" value="Unassembled WGS sequence"/>
</dbReference>
<dbReference type="SUPFAM" id="SSF56176">
    <property type="entry name" value="FAD-binding/transporter-associated domain-like"/>
    <property type="match status" value="1"/>
</dbReference>
<accession>A0A820RW11</accession>
<feature type="non-terminal residue" evidence="1">
    <location>
        <position position="68"/>
    </location>
</feature>
<dbReference type="EMBL" id="CAJOAZ010031760">
    <property type="protein sequence ID" value="CAF4442361.1"/>
    <property type="molecule type" value="Genomic_DNA"/>
</dbReference>
<dbReference type="InterPro" id="IPR036318">
    <property type="entry name" value="FAD-bd_PCMH-like_sf"/>
</dbReference>
<evidence type="ECO:0000313" key="1">
    <source>
        <dbReference type="EMBL" id="CAF4442361.1"/>
    </source>
</evidence>
<comment type="caution">
    <text evidence="1">The sequence shown here is derived from an EMBL/GenBank/DDBJ whole genome shotgun (WGS) entry which is preliminary data.</text>
</comment>
<organism evidence="1 2">
    <name type="scientific">Adineta steineri</name>
    <dbReference type="NCBI Taxonomy" id="433720"/>
    <lineage>
        <taxon>Eukaryota</taxon>
        <taxon>Metazoa</taxon>
        <taxon>Spiralia</taxon>
        <taxon>Gnathifera</taxon>
        <taxon>Rotifera</taxon>
        <taxon>Eurotatoria</taxon>
        <taxon>Bdelloidea</taxon>
        <taxon>Adinetida</taxon>
        <taxon>Adinetidae</taxon>
        <taxon>Adineta</taxon>
    </lineage>
</organism>
<sequence>KSQNASYVYKLIQRYASSQTLVTDLKGIVGNDNVSNSRTVRVQHSHDESYHAGHEPDVVVFAQSTDHV</sequence>
<name>A0A820RW11_9BILA</name>